<accession>J0WUG2</accession>
<dbReference type="KEGG" id="adl:AURDEDRAFT_147021"/>
<organism evidence="1 2">
    <name type="scientific">Auricularia subglabra (strain TFB-10046 / SS5)</name>
    <name type="common">White-rot fungus</name>
    <name type="synonym">Auricularia delicata (strain TFB10046)</name>
    <dbReference type="NCBI Taxonomy" id="717982"/>
    <lineage>
        <taxon>Eukaryota</taxon>
        <taxon>Fungi</taxon>
        <taxon>Dikarya</taxon>
        <taxon>Basidiomycota</taxon>
        <taxon>Agaricomycotina</taxon>
        <taxon>Agaricomycetes</taxon>
        <taxon>Auriculariales</taxon>
        <taxon>Auriculariaceae</taxon>
        <taxon>Auricularia</taxon>
    </lineage>
</organism>
<reference evidence="2" key="1">
    <citation type="journal article" date="2012" name="Science">
        <title>The Paleozoic origin of enzymatic lignin decomposition reconstructed from 31 fungal genomes.</title>
        <authorList>
            <person name="Floudas D."/>
            <person name="Binder M."/>
            <person name="Riley R."/>
            <person name="Barry K."/>
            <person name="Blanchette R.A."/>
            <person name="Henrissat B."/>
            <person name="Martinez A.T."/>
            <person name="Otillar R."/>
            <person name="Spatafora J.W."/>
            <person name="Yadav J.S."/>
            <person name="Aerts A."/>
            <person name="Benoit I."/>
            <person name="Boyd A."/>
            <person name="Carlson A."/>
            <person name="Copeland A."/>
            <person name="Coutinho P.M."/>
            <person name="de Vries R.P."/>
            <person name="Ferreira P."/>
            <person name="Findley K."/>
            <person name="Foster B."/>
            <person name="Gaskell J."/>
            <person name="Glotzer D."/>
            <person name="Gorecki P."/>
            <person name="Heitman J."/>
            <person name="Hesse C."/>
            <person name="Hori C."/>
            <person name="Igarashi K."/>
            <person name="Jurgens J.A."/>
            <person name="Kallen N."/>
            <person name="Kersten P."/>
            <person name="Kohler A."/>
            <person name="Kuees U."/>
            <person name="Kumar T.K.A."/>
            <person name="Kuo A."/>
            <person name="LaButti K."/>
            <person name="Larrondo L.F."/>
            <person name="Lindquist E."/>
            <person name="Ling A."/>
            <person name="Lombard V."/>
            <person name="Lucas S."/>
            <person name="Lundell T."/>
            <person name="Martin R."/>
            <person name="McLaughlin D.J."/>
            <person name="Morgenstern I."/>
            <person name="Morin E."/>
            <person name="Murat C."/>
            <person name="Nagy L.G."/>
            <person name="Nolan M."/>
            <person name="Ohm R.A."/>
            <person name="Patyshakuliyeva A."/>
            <person name="Rokas A."/>
            <person name="Ruiz-Duenas F.J."/>
            <person name="Sabat G."/>
            <person name="Salamov A."/>
            <person name="Samejima M."/>
            <person name="Schmutz J."/>
            <person name="Slot J.C."/>
            <person name="St John F."/>
            <person name="Stenlid J."/>
            <person name="Sun H."/>
            <person name="Sun S."/>
            <person name="Syed K."/>
            <person name="Tsang A."/>
            <person name="Wiebenga A."/>
            <person name="Young D."/>
            <person name="Pisabarro A."/>
            <person name="Eastwood D.C."/>
            <person name="Martin F."/>
            <person name="Cullen D."/>
            <person name="Grigoriev I.V."/>
            <person name="Hibbett D.S."/>
        </authorList>
    </citation>
    <scope>NUCLEOTIDE SEQUENCE [LARGE SCALE GENOMIC DNA]</scope>
    <source>
        <strain evidence="2">TFB10046</strain>
    </source>
</reference>
<dbReference type="AlphaFoldDB" id="J0WUG2"/>
<dbReference type="EMBL" id="JH687839">
    <property type="protein sequence ID" value="EJD37543.1"/>
    <property type="molecule type" value="Genomic_DNA"/>
</dbReference>
<gene>
    <name evidence="1" type="ORF">AURDEDRAFT_147021</name>
</gene>
<dbReference type="eggNOG" id="ENOG502T18N">
    <property type="taxonomic scope" value="Eukaryota"/>
</dbReference>
<evidence type="ECO:0000313" key="1">
    <source>
        <dbReference type="EMBL" id="EJD37543.1"/>
    </source>
</evidence>
<dbReference type="Proteomes" id="UP000006514">
    <property type="component" value="Unassembled WGS sequence"/>
</dbReference>
<evidence type="ECO:0000313" key="2">
    <source>
        <dbReference type="Proteomes" id="UP000006514"/>
    </source>
</evidence>
<dbReference type="OrthoDB" id="2968825at2759"/>
<dbReference type="InParanoid" id="J0WUG2"/>
<protein>
    <submittedName>
        <fullName evidence="1">Uncharacterized protein</fullName>
    </submittedName>
</protein>
<dbReference type="OMA" id="CEVLWWC"/>
<name>J0WUG2_AURST</name>
<keyword evidence="2" id="KW-1185">Reference proteome</keyword>
<proteinExistence type="predicted"/>
<sequence>MVLAKRICPPERRKALIAVSASLSSPTLSVSDPAAAFQLRISLRIAETTRPGQAVTICLNDTVFAPAHPEGGLDMLARGAAYLVSATEPGRRISLGHFRIHKARVENPASDLKDRPDTHLLTIPADGSVEVTHTLTVSRIFEHEERLAKDDVFGESWRFGLNEGYVGTTWWCWGDLRGDLANKHLSVWHEGMRPEIMPKPQVTDDWVFGCDPVELVFEDRTSDATFTFVA</sequence>